<dbReference type="InterPro" id="IPR000182">
    <property type="entry name" value="GNAT_dom"/>
</dbReference>
<reference evidence="4 5" key="1">
    <citation type="submission" date="2016-10" db="EMBL/GenBank/DDBJ databases">
        <authorList>
            <person name="de Groot N.N."/>
        </authorList>
    </citation>
    <scope>NUCLEOTIDE SEQUENCE [LARGE SCALE GENOMIC DNA]</scope>
    <source>
        <strain evidence="4 5">CGMCC 1.11147</strain>
    </source>
</reference>
<evidence type="ECO:0000256" key="1">
    <source>
        <dbReference type="ARBA" id="ARBA00022679"/>
    </source>
</evidence>
<evidence type="ECO:0000259" key="3">
    <source>
        <dbReference type="PROSITE" id="PS51186"/>
    </source>
</evidence>
<dbReference type="Pfam" id="PF13508">
    <property type="entry name" value="Acetyltransf_7"/>
    <property type="match status" value="1"/>
</dbReference>
<dbReference type="OrthoDB" id="4119890at2"/>
<dbReference type="SUPFAM" id="SSF55729">
    <property type="entry name" value="Acyl-CoA N-acyltransferases (Nat)"/>
    <property type="match status" value="2"/>
</dbReference>
<proteinExistence type="predicted"/>
<name>A0A1G9VU38_9ACTN</name>
<dbReference type="Gene3D" id="3.40.630.30">
    <property type="match status" value="1"/>
</dbReference>
<dbReference type="RefSeq" id="WP_091022156.1">
    <property type="nucleotide sequence ID" value="NZ_BKAE01000003.1"/>
</dbReference>
<organism evidence="4 5">
    <name type="scientific">Nocardioides szechwanensis</name>
    <dbReference type="NCBI Taxonomy" id="1005944"/>
    <lineage>
        <taxon>Bacteria</taxon>
        <taxon>Bacillati</taxon>
        <taxon>Actinomycetota</taxon>
        <taxon>Actinomycetes</taxon>
        <taxon>Propionibacteriales</taxon>
        <taxon>Nocardioidaceae</taxon>
        <taxon>Nocardioides</taxon>
    </lineage>
</organism>
<keyword evidence="1 4" id="KW-0808">Transferase</keyword>
<dbReference type="EMBL" id="FNIC01000001">
    <property type="protein sequence ID" value="SDM75457.1"/>
    <property type="molecule type" value="Genomic_DNA"/>
</dbReference>
<dbReference type="InterPro" id="IPR050832">
    <property type="entry name" value="Bact_Acetyltransf"/>
</dbReference>
<dbReference type="AlphaFoldDB" id="A0A1G9VU38"/>
<dbReference type="PANTHER" id="PTHR43877">
    <property type="entry name" value="AMINOALKYLPHOSPHONATE N-ACETYLTRANSFERASE-RELATED-RELATED"/>
    <property type="match status" value="1"/>
</dbReference>
<protein>
    <submittedName>
        <fullName evidence="4">Acetyltransferase (GNAT) family protein</fullName>
    </submittedName>
</protein>
<accession>A0A1G9VU38</accession>
<dbReference type="STRING" id="1005944.SAMN05192576_0858"/>
<gene>
    <name evidence="4" type="ORF">SAMN05192576_0858</name>
</gene>
<dbReference type="InterPro" id="IPR016181">
    <property type="entry name" value="Acyl_CoA_acyltransferase"/>
</dbReference>
<evidence type="ECO:0000313" key="4">
    <source>
        <dbReference type="EMBL" id="SDM75457.1"/>
    </source>
</evidence>
<keyword evidence="2" id="KW-0012">Acyltransferase</keyword>
<dbReference type="Proteomes" id="UP000199004">
    <property type="component" value="Unassembled WGS sequence"/>
</dbReference>
<keyword evidence="5" id="KW-1185">Reference proteome</keyword>
<dbReference type="GO" id="GO:0016747">
    <property type="term" value="F:acyltransferase activity, transferring groups other than amino-acyl groups"/>
    <property type="evidence" value="ECO:0007669"/>
    <property type="project" value="InterPro"/>
</dbReference>
<feature type="domain" description="N-acetyltransferase" evidence="3">
    <location>
        <begin position="1"/>
        <end position="161"/>
    </location>
</feature>
<evidence type="ECO:0000313" key="5">
    <source>
        <dbReference type="Proteomes" id="UP000199004"/>
    </source>
</evidence>
<dbReference type="PROSITE" id="PS51186">
    <property type="entry name" value="GNAT"/>
    <property type="match status" value="1"/>
</dbReference>
<dbReference type="CDD" id="cd04301">
    <property type="entry name" value="NAT_SF"/>
    <property type="match status" value="1"/>
</dbReference>
<sequence>MDLRPLDIHDDDLMREAHRIDDAGTQVGREGAPRWTYDEYVAAVRSPDSGERAIHVGAFDDDRMVGVGILYEFLLDNTEKAWFEVVVDPEHRRKGVGSALLDHLVAQAGADGRTTVLTDTKIPFAEVDTHHQRRFLETRGFTQANIEVVRHLDLPLADDAIRKWADHAAEKSGGYRVETFVGHFPDELAESLCVLLGQLAVDAPTGTVDFEEEVMTPERLAERYAMTAAQGRETFETVALTPDNQVAAQTTLQVQADGTDAFQWGTFVHREHRGHRLGLAVKAVNLREVQARHPHVTRVTTQNGETNGYMIDINEQIGFRPVEASVEFVKRA</sequence>
<evidence type="ECO:0000256" key="2">
    <source>
        <dbReference type="ARBA" id="ARBA00023315"/>
    </source>
</evidence>